<dbReference type="InterPro" id="IPR029068">
    <property type="entry name" value="Glyas_Bleomycin-R_OHBP_Dase"/>
</dbReference>
<reference evidence="3 4" key="1">
    <citation type="submission" date="2019-12" db="EMBL/GenBank/DDBJ databases">
        <title>Whole-genome analyses of novel actinobacteria.</title>
        <authorList>
            <person name="Sahin N."/>
            <person name="Saygin H."/>
        </authorList>
    </citation>
    <scope>NUCLEOTIDE SEQUENCE [LARGE SCALE GENOMIC DNA]</scope>
    <source>
        <strain evidence="3 4">KC615</strain>
    </source>
</reference>
<dbReference type="InterPro" id="IPR004360">
    <property type="entry name" value="Glyas_Fos-R_dOase_dom"/>
</dbReference>
<keyword evidence="3" id="KW-0808">Transferase</keyword>
<dbReference type="PROSITE" id="PS51819">
    <property type="entry name" value="VOC"/>
    <property type="match status" value="1"/>
</dbReference>
<protein>
    <submittedName>
        <fullName evidence="3">Glutathione transferase</fullName>
    </submittedName>
</protein>
<organism evidence="3 4">
    <name type="scientific">Shimazuella alba</name>
    <dbReference type="NCBI Taxonomy" id="2690964"/>
    <lineage>
        <taxon>Bacteria</taxon>
        <taxon>Bacillati</taxon>
        <taxon>Bacillota</taxon>
        <taxon>Bacilli</taxon>
        <taxon>Bacillales</taxon>
        <taxon>Thermoactinomycetaceae</taxon>
        <taxon>Shimazuella</taxon>
    </lineage>
</organism>
<dbReference type="Proteomes" id="UP000430692">
    <property type="component" value="Unassembled WGS sequence"/>
</dbReference>
<sequence length="127" mass="15016">MRGFNHLTLRIKNLEISIAFYCDLLGMTLVHQGKKDAYLQWGEAWICLLERDNKPPLEDHYGMDHVAFSINENEFHLLKEKIVKHQISFEREPVYRGGGLSFQFRDPDGILLEYFTGTLKKRMKTWK</sequence>
<comment type="caution">
    <text evidence="3">The sequence shown here is derived from an EMBL/GenBank/DDBJ whole genome shotgun (WGS) entry which is preliminary data.</text>
</comment>
<dbReference type="AlphaFoldDB" id="A0A6I4VME4"/>
<keyword evidence="1" id="KW-0479">Metal-binding</keyword>
<dbReference type="SUPFAM" id="SSF54593">
    <property type="entry name" value="Glyoxalase/Bleomycin resistance protein/Dihydroxybiphenyl dioxygenase"/>
    <property type="match status" value="1"/>
</dbReference>
<feature type="domain" description="VOC" evidence="2">
    <location>
        <begin position="3"/>
        <end position="117"/>
    </location>
</feature>
<name>A0A6I4VME4_9BACL</name>
<dbReference type="Pfam" id="PF00903">
    <property type="entry name" value="Glyoxalase"/>
    <property type="match status" value="1"/>
</dbReference>
<dbReference type="InterPro" id="IPR037523">
    <property type="entry name" value="VOC_core"/>
</dbReference>
<proteinExistence type="predicted"/>
<dbReference type="PANTHER" id="PTHR36113:SF6">
    <property type="entry name" value="FOSFOMYCIN RESISTANCE PROTEIN FOSX"/>
    <property type="match status" value="1"/>
</dbReference>
<dbReference type="PANTHER" id="PTHR36113">
    <property type="entry name" value="LYASE, PUTATIVE-RELATED-RELATED"/>
    <property type="match status" value="1"/>
</dbReference>
<evidence type="ECO:0000259" key="2">
    <source>
        <dbReference type="PROSITE" id="PS51819"/>
    </source>
</evidence>
<dbReference type="GO" id="GO:0046872">
    <property type="term" value="F:metal ion binding"/>
    <property type="evidence" value="ECO:0007669"/>
    <property type="project" value="UniProtKB-KW"/>
</dbReference>
<dbReference type="InterPro" id="IPR051332">
    <property type="entry name" value="Fosfomycin_Res_Enzymes"/>
</dbReference>
<accession>A0A6I4VME4</accession>
<dbReference type="GO" id="GO:0016740">
    <property type="term" value="F:transferase activity"/>
    <property type="evidence" value="ECO:0007669"/>
    <property type="project" value="UniProtKB-KW"/>
</dbReference>
<evidence type="ECO:0000313" key="3">
    <source>
        <dbReference type="EMBL" id="MXQ52607.1"/>
    </source>
</evidence>
<dbReference type="EMBL" id="WUUL01000001">
    <property type="protein sequence ID" value="MXQ52607.1"/>
    <property type="molecule type" value="Genomic_DNA"/>
</dbReference>
<gene>
    <name evidence="3" type="ORF">GSM42_02340</name>
</gene>
<dbReference type="RefSeq" id="WP_160799612.1">
    <property type="nucleotide sequence ID" value="NZ_WUUL01000001.1"/>
</dbReference>
<evidence type="ECO:0000313" key="4">
    <source>
        <dbReference type="Proteomes" id="UP000430692"/>
    </source>
</evidence>
<keyword evidence="4" id="KW-1185">Reference proteome</keyword>
<dbReference type="Gene3D" id="3.10.180.10">
    <property type="entry name" value="2,3-Dihydroxybiphenyl 1,2-Dioxygenase, domain 1"/>
    <property type="match status" value="1"/>
</dbReference>
<evidence type="ECO:0000256" key="1">
    <source>
        <dbReference type="ARBA" id="ARBA00022723"/>
    </source>
</evidence>